<accession>A0A284R163</accession>
<feature type="transmembrane region" description="Helical" evidence="2">
    <location>
        <begin position="134"/>
        <end position="155"/>
    </location>
</feature>
<feature type="region of interest" description="Disordered" evidence="1">
    <location>
        <begin position="1035"/>
        <end position="1056"/>
    </location>
</feature>
<feature type="compositionally biased region" description="Polar residues" evidence="1">
    <location>
        <begin position="704"/>
        <end position="715"/>
    </location>
</feature>
<keyword evidence="2" id="KW-1133">Transmembrane helix</keyword>
<feature type="region of interest" description="Disordered" evidence="1">
    <location>
        <begin position="957"/>
        <end position="1001"/>
    </location>
</feature>
<keyword evidence="2" id="KW-0472">Membrane</keyword>
<feature type="transmembrane region" description="Helical" evidence="2">
    <location>
        <begin position="167"/>
        <end position="192"/>
    </location>
</feature>
<feature type="transmembrane region" description="Helical" evidence="2">
    <location>
        <begin position="60"/>
        <end position="78"/>
    </location>
</feature>
<keyword evidence="2" id="KW-0812">Transmembrane</keyword>
<feature type="region of interest" description="Disordered" evidence="1">
    <location>
        <begin position="570"/>
        <end position="629"/>
    </location>
</feature>
<dbReference type="Proteomes" id="UP000219338">
    <property type="component" value="Unassembled WGS sequence"/>
</dbReference>
<feature type="transmembrane region" description="Helical" evidence="2">
    <location>
        <begin position="6"/>
        <end position="27"/>
    </location>
</feature>
<feature type="compositionally biased region" description="Pro residues" evidence="1">
    <location>
        <begin position="716"/>
        <end position="728"/>
    </location>
</feature>
<feature type="compositionally biased region" description="Basic and acidic residues" evidence="1">
    <location>
        <begin position="317"/>
        <end position="334"/>
    </location>
</feature>
<dbReference type="STRING" id="47428.A0A284R163"/>
<evidence type="ECO:0000256" key="2">
    <source>
        <dbReference type="SAM" id="Phobius"/>
    </source>
</evidence>
<proteinExistence type="predicted"/>
<feature type="region of interest" description="Disordered" evidence="1">
    <location>
        <begin position="680"/>
        <end position="729"/>
    </location>
</feature>
<feature type="region of interest" description="Disordered" evidence="1">
    <location>
        <begin position="298"/>
        <end position="334"/>
    </location>
</feature>
<dbReference type="EMBL" id="FUEG01000003">
    <property type="protein sequence ID" value="SJL02446.1"/>
    <property type="molecule type" value="Genomic_DNA"/>
</dbReference>
<feature type="compositionally biased region" description="Polar residues" evidence="1">
    <location>
        <begin position="594"/>
        <end position="605"/>
    </location>
</feature>
<feature type="compositionally biased region" description="Basic and acidic residues" evidence="1">
    <location>
        <begin position="606"/>
        <end position="623"/>
    </location>
</feature>
<feature type="transmembrane region" description="Helical" evidence="2">
    <location>
        <begin position="464"/>
        <end position="486"/>
    </location>
</feature>
<dbReference type="AlphaFoldDB" id="A0A284R163"/>
<name>A0A284R163_ARMOS</name>
<sequence length="1138" mass="121737">MIPLIPTLALAFFSFICSAFIILRIVIPILPPHPLSRRVSPSEFGLPDFRSLSPADKSHIWLASLDLLALVMIVWQVIMESLGGPSDLGIAGDPLSAVRVWLAMIVRPTCLLIVSAITLLHVRLGRSVSFGSKHWMLWAPTALFVITSTAVAGIVSGTGVTTFFTGLIAYASVVAVLSTAAFGCLIGTLLIIKRNLAAMNDFEDSWPPVRQMEEKPRPSFATEEIDAIRDGASWITSSAGSRRGSISAWSFSTHHTGIAPNNGSGRPQGSHNASVPTKSSFWFGSSATNVNSIPPVPPLPLPYGPTSPTSASLGDPDPFRREVPTPLPDHPRNRLDSQTSWLTSSNGSHTVMSAWSFPPTARDDASVHSGSTVNLHTRLLPSGTAVSRPPTPAMSSAQVLGGYGYTLNHKDTEKNLSSLATTSGMPLDISIYRAIGWLIIIWVPLGLAYPYLINVAQNGSPSAVSSILLILSFTMSSPILTLNILLRSPIPIPSGLFDVRGKVPSNVLRAPSPASSTPTYKPSHEFKSSTCPSVTVVEGRRSGDVWVTNGDAVDGKGKVGRALAMISPRPKLSVLPPEDHDEDGLTPPVPLQMDDSSLPPSVSDTPHSETSEQFGRLRKDSKASSHFSGGDESMAYASRIMIAQRHYSALARTMVVPSGSPEKPATIGNDFLAVDKAVTSGAMPSSRRVSSSHLRTRSVSSMSFPKTSQREASNISPPPSFPLPPTPPSVRAARLAKHKKSYSSGFSFGTVDDLNEIDELSAGVLPILVPGLKVGEGMKIKERTVTSRGKVMRTKGKTLPLAEFGQDDFSSPEIHSTPARSKAATSRARKEVHKRNHFSLPSLGLGKAGIHTLASDIGDALESYIAVPSNTEFGRRNTVFGGESTPNYLPAPSGGLHAVPQSVSGNPGLGRALSTRSLGLRAEVPHGIDTARSSVATMDMLPPSATTTLFEFEKGLEDNSGPLAESTPHNTRSGRGQEEMDEVPPLPSQVSGPSRTAKGKRRTSIVYIKSDENAPPQQRPALQRSMSSLRRAVKPLMPKKKTPSPPSPTGANGLRPLSLLQNRDINASTGARAMTPPLNVGRRLQVRAGKSLMPLKLERSDTSKARAVLRQEEDLPAVVVRPPSNVDHQAYEYRFIRE</sequence>
<dbReference type="OMA" id="IAQRHYS"/>
<dbReference type="OrthoDB" id="2529242at2759"/>
<reference evidence="4" key="1">
    <citation type="journal article" date="2017" name="Nat. Ecol. Evol.">
        <title>Genome expansion and lineage-specific genetic innovations in the forest pathogenic fungi Armillaria.</title>
        <authorList>
            <person name="Sipos G."/>
            <person name="Prasanna A.N."/>
            <person name="Walter M.C."/>
            <person name="O'Connor E."/>
            <person name="Balint B."/>
            <person name="Krizsan K."/>
            <person name="Kiss B."/>
            <person name="Hess J."/>
            <person name="Varga T."/>
            <person name="Slot J."/>
            <person name="Riley R."/>
            <person name="Boka B."/>
            <person name="Rigling D."/>
            <person name="Barry K."/>
            <person name="Lee J."/>
            <person name="Mihaltcheva S."/>
            <person name="LaButti K."/>
            <person name="Lipzen A."/>
            <person name="Waldron R."/>
            <person name="Moloney N.M."/>
            <person name="Sperisen C."/>
            <person name="Kredics L."/>
            <person name="Vagvoelgyi C."/>
            <person name="Patrignani A."/>
            <person name="Fitzpatrick D."/>
            <person name="Nagy I."/>
            <person name="Doyle S."/>
            <person name="Anderson J.B."/>
            <person name="Grigoriev I.V."/>
            <person name="Gueldener U."/>
            <person name="Muensterkoetter M."/>
            <person name="Nagy L.G."/>
        </authorList>
    </citation>
    <scope>NUCLEOTIDE SEQUENCE [LARGE SCALE GENOMIC DNA]</scope>
    <source>
        <strain evidence="4">C18/9</strain>
    </source>
</reference>
<gene>
    <name evidence="3" type="ORF">ARMOST_05773</name>
</gene>
<feature type="transmembrane region" description="Helical" evidence="2">
    <location>
        <begin position="434"/>
        <end position="452"/>
    </location>
</feature>
<evidence type="ECO:0000256" key="1">
    <source>
        <dbReference type="SAM" id="MobiDB-lite"/>
    </source>
</evidence>
<protein>
    <submittedName>
        <fullName evidence="3">Uncharacterized protein</fullName>
    </submittedName>
</protein>
<feature type="transmembrane region" description="Helical" evidence="2">
    <location>
        <begin position="98"/>
        <end position="122"/>
    </location>
</feature>
<keyword evidence="4" id="KW-1185">Reference proteome</keyword>
<evidence type="ECO:0000313" key="3">
    <source>
        <dbReference type="EMBL" id="SJL02446.1"/>
    </source>
</evidence>
<feature type="compositionally biased region" description="Low complexity" evidence="1">
    <location>
        <begin position="685"/>
        <end position="703"/>
    </location>
</feature>
<feature type="region of interest" description="Disordered" evidence="1">
    <location>
        <begin position="257"/>
        <end position="277"/>
    </location>
</feature>
<evidence type="ECO:0000313" key="4">
    <source>
        <dbReference type="Proteomes" id="UP000219338"/>
    </source>
</evidence>
<organism evidence="3 4">
    <name type="scientific">Armillaria ostoyae</name>
    <name type="common">Armillaria root rot fungus</name>
    <dbReference type="NCBI Taxonomy" id="47428"/>
    <lineage>
        <taxon>Eukaryota</taxon>
        <taxon>Fungi</taxon>
        <taxon>Dikarya</taxon>
        <taxon>Basidiomycota</taxon>
        <taxon>Agaricomycotina</taxon>
        <taxon>Agaricomycetes</taxon>
        <taxon>Agaricomycetidae</taxon>
        <taxon>Agaricales</taxon>
        <taxon>Marasmiineae</taxon>
        <taxon>Physalacriaceae</taxon>
        <taxon>Armillaria</taxon>
    </lineage>
</organism>